<accession>K6V135</accession>
<name>K6V135_PLACD</name>
<dbReference type="EMBL" id="DF158634">
    <property type="protein sequence ID" value="GAB70049.1"/>
    <property type="molecule type" value="Genomic_DNA"/>
</dbReference>
<reference evidence="1 2" key="1">
    <citation type="journal article" date="2012" name="Nat. Genet.">
        <title>Plasmodium cynomolgi genome sequences provide insight into Plasmodium vivax and the monkey malaria clade.</title>
        <authorList>
            <person name="Tachibana S."/>
            <person name="Sullivan S.A."/>
            <person name="Kawai S."/>
            <person name="Nakamura S."/>
            <person name="Kim H.R."/>
            <person name="Goto N."/>
            <person name="Arisue N."/>
            <person name="Palacpac N.M.Q."/>
            <person name="Honma H."/>
            <person name="Yagi M."/>
            <person name="Tougan T."/>
            <person name="Katakai Y."/>
            <person name="Kaneko O."/>
            <person name="Mita T."/>
            <person name="Kita K."/>
            <person name="Yasutomi Y."/>
            <person name="Sutton P.L."/>
            <person name="Shakhbatyan R."/>
            <person name="Horii T."/>
            <person name="Yasunaga T."/>
            <person name="Barnwell J.W."/>
            <person name="Escalante A.A."/>
            <person name="Carlton J.M."/>
            <person name="Tanabe K."/>
        </authorList>
    </citation>
    <scope>NUCLEOTIDE SEQUENCE [LARGE SCALE GENOMIC DNA]</scope>
    <source>
        <strain evidence="1 2">B</strain>
    </source>
</reference>
<evidence type="ECO:0008006" key="3">
    <source>
        <dbReference type="Google" id="ProtNLM"/>
    </source>
</evidence>
<feature type="non-terminal residue" evidence="1">
    <location>
        <position position="202"/>
    </location>
</feature>
<protein>
    <recommendedName>
        <fullName evidence="3">CYIR protein</fullName>
    </recommendedName>
</protein>
<dbReference type="VEuPathDB" id="PlasmoDB:PCYB_007980"/>
<dbReference type="KEGG" id="pcy:PCYB_007980"/>
<keyword evidence="2" id="KW-1185">Reference proteome</keyword>
<evidence type="ECO:0000313" key="1">
    <source>
        <dbReference type="EMBL" id="GAB70049.1"/>
    </source>
</evidence>
<organism evidence="1 2">
    <name type="scientific">Plasmodium cynomolgi (strain B)</name>
    <dbReference type="NCBI Taxonomy" id="1120755"/>
    <lineage>
        <taxon>Eukaryota</taxon>
        <taxon>Sar</taxon>
        <taxon>Alveolata</taxon>
        <taxon>Apicomplexa</taxon>
        <taxon>Aconoidasida</taxon>
        <taxon>Haemosporida</taxon>
        <taxon>Plasmodiidae</taxon>
        <taxon>Plasmodium</taxon>
        <taxon>Plasmodium (Plasmodium)</taxon>
    </lineage>
</organism>
<dbReference type="PhylomeDB" id="K6V135"/>
<dbReference type="AlphaFoldDB" id="K6V135"/>
<proteinExistence type="predicted"/>
<dbReference type="GeneID" id="14696591"/>
<dbReference type="Proteomes" id="UP000006319">
    <property type="component" value="Unassembled WGS sequence"/>
</dbReference>
<dbReference type="RefSeq" id="XP_004228267.1">
    <property type="nucleotide sequence ID" value="XM_004228219.1"/>
</dbReference>
<evidence type="ECO:0000313" key="2">
    <source>
        <dbReference type="Proteomes" id="UP000006319"/>
    </source>
</evidence>
<sequence>MIQNEFQARCATNIFKPILSDFNQIKDDYLNYINKINDPILKYISLYFVKYYIDGYKYYHKSNKVHRDGACGYLRKWLQEKKDLYTFGGKCNINLRLWINHIGTLWYMFEGDKDYLFLEGNVLKTWCKYYNMYDLTRFPSEVNLTNCDKIISHESGSQFTPLTSYDKECDCSEYYIPERSYITDNTQEKDTTKKFAVSSALG</sequence>
<gene>
    <name evidence="1" type="ORF">PCYB_007980</name>
</gene>